<comment type="caution">
    <text evidence="3">The sequence shown here is derived from an EMBL/GenBank/DDBJ whole genome shotgun (WGS) entry which is preliminary data.</text>
</comment>
<dbReference type="SUPFAM" id="SSF48452">
    <property type="entry name" value="TPR-like"/>
    <property type="match status" value="1"/>
</dbReference>
<proteinExistence type="predicted"/>
<feature type="region of interest" description="Disordered" evidence="2">
    <location>
        <begin position="60"/>
        <end position="133"/>
    </location>
</feature>
<feature type="compositionally biased region" description="Basic and acidic residues" evidence="2">
    <location>
        <begin position="71"/>
        <end position="87"/>
    </location>
</feature>
<dbReference type="SMART" id="SM00028">
    <property type="entry name" value="TPR"/>
    <property type="match status" value="2"/>
</dbReference>
<dbReference type="PANTHER" id="PTHR46014">
    <property type="entry name" value="TETRATRICOPEPTIDE REPEAT PROTEIN 1"/>
    <property type="match status" value="1"/>
</dbReference>
<dbReference type="InterPro" id="IPR019734">
    <property type="entry name" value="TPR_rpt"/>
</dbReference>
<gene>
    <name evidence="3" type="ORF">BD626DRAFT_78567</name>
</gene>
<evidence type="ECO:0000313" key="4">
    <source>
        <dbReference type="Proteomes" id="UP000320762"/>
    </source>
</evidence>
<organism evidence="3 4">
    <name type="scientific">Schizophyllum amplum</name>
    <dbReference type="NCBI Taxonomy" id="97359"/>
    <lineage>
        <taxon>Eukaryota</taxon>
        <taxon>Fungi</taxon>
        <taxon>Dikarya</taxon>
        <taxon>Basidiomycota</taxon>
        <taxon>Agaricomycotina</taxon>
        <taxon>Agaricomycetes</taxon>
        <taxon>Agaricomycetidae</taxon>
        <taxon>Agaricales</taxon>
        <taxon>Schizophyllaceae</taxon>
        <taxon>Schizophyllum</taxon>
    </lineage>
</organism>
<keyword evidence="4" id="KW-1185">Reference proteome</keyword>
<feature type="region of interest" description="Disordered" evidence="2">
    <location>
        <begin position="1"/>
        <end position="25"/>
    </location>
</feature>
<dbReference type="Proteomes" id="UP000320762">
    <property type="component" value="Unassembled WGS sequence"/>
</dbReference>
<dbReference type="AlphaFoldDB" id="A0A550C9J9"/>
<dbReference type="PROSITE" id="PS50005">
    <property type="entry name" value="TPR"/>
    <property type="match status" value="1"/>
</dbReference>
<dbReference type="PANTHER" id="PTHR46014:SF1">
    <property type="entry name" value="TETRATRICOPEPTIDE REPEAT PROTEIN 1"/>
    <property type="match status" value="1"/>
</dbReference>
<name>A0A550C9J9_9AGAR</name>
<dbReference type="EMBL" id="VDMD01000016">
    <property type="protein sequence ID" value="TRM61480.1"/>
    <property type="molecule type" value="Genomic_DNA"/>
</dbReference>
<dbReference type="InterPro" id="IPR052769">
    <property type="entry name" value="TPR_domain_protein"/>
</dbReference>
<feature type="compositionally biased region" description="Acidic residues" evidence="2">
    <location>
        <begin position="115"/>
        <end position="131"/>
    </location>
</feature>
<dbReference type="Gene3D" id="1.25.40.10">
    <property type="entry name" value="Tetratricopeptide repeat domain"/>
    <property type="match status" value="2"/>
</dbReference>
<evidence type="ECO:0000256" key="2">
    <source>
        <dbReference type="SAM" id="MobiDB-lite"/>
    </source>
</evidence>
<protein>
    <recommendedName>
        <fullName evidence="5">TPR-like protein</fullName>
    </recommendedName>
</protein>
<reference evidence="3 4" key="1">
    <citation type="journal article" date="2019" name="New Phytol.">
        <title>Comparative genomics reveals unique wood-decay strategies and fruiting body development in the Schizophyllaceae.</title>
        <authorList>
            <person name="Almasi E."/>
            <person name="Sahu N."/>
            <person name="Krizsan K."/>
            <person name="Balint B."/>
            <person name="Kovacs G.M."/>
            <person name="Kiss B."/>
            <person name="Cseklye J."/>
            <person name="Drula E."/>
            <person name="Henrissat B."/>
            <person name="Nagy I."/>
            <person name="Chovatia M."/>
            <person name="Adam C."/>
            <person name="LaButti K."/>
            <person name="Lipzen A."/>
            <person name="Riley R."/>
            <person name="Grigoriev I.V."/>
            <person name="Nagy L.G."/>
        </authorList>
    </citation>
    <scope>NUCLEOTIDE SEQUENCE [LARGE SCALE GENOMIC DNA]</scope>
    <source>
        <strain evidence="3 4">NL-1724</strain>
    </source>
</reference>
<dbReference type="InterPro" id="IPR011990">
    <property type="entry name" value="TPR-like_helical_dom_sf"/>
</dbReference>
<sequence>MAVIEEEPSQSSAETDIEGLTTPAHADIQARLRAAEELKTDGNDHFRANEWTEALVSYRNALGRLPKRPRSAKEKGKSRAVPDDEKAGSSSPPAKKDDDDEENTPADGKTGNGEEKEEDEDDDEDGDESVPEELRHDCAKARAVLKANIGACYVKMGDHKQAVASCTEALADDPSYVKALQRRASSNEAINTWSSLSSASEGQRSARIILASIDDAHTPDYATLLTLVPKHTPLYGEIERAQRLLKPRVEAAQKEEMAEMMGKLKGLGNSLLGAYCLRTSTILWLNRCTGHFGLSTDNFKFEPNGQGGYSVNFSQ</sequence>
<evidence type="ECO:0000313" key="3">
    <source>
        <dbReference type="EMBL" id="TRM61480.1"/>
    </source>
</evidence>
<evidence type="ECO:0008006" key="5">
    <source>
        <dbReference type="Google" id="ProtNLM"/>
    </source>
</evidence>
<accession>A0A550C9J9</accession>
<dbReference type="OrthoDB" id="1872379at2759"/>
<evidence type="ECO:0000256" key="1">
    <source>
        <dbReference type="PROSITE-ProRule" id="PRU00339"/>
    </source>
</evidence>
<dbReference type="STRING" id="97359.A0A550C9J9"/>
<feature type="repeat" description="TPR" evidence="1">
    <location>
        <begin position="143"/>
        <end position="176"/>
    </location>
</feature>
<keyword evidence="1" id="KW-0802">TPR repeat</keyword>